<dbReference type="Proteomes" id="UP000193920">
    <property type="component" value="Unassembled WGS sequence"/>
</dbReference>
<dbReference type="AlphaFoldDB" id="A0A1Y2D7I0"/>
<gene>
    <name evidence="2" type="ORF">LY90DRAFT_507241</name>
</gene>
<sequence length="300" mass="35455">MQDLINFGEKKSVYNSNKSDIYQNIFDHFIINNFFPWPVNLILIGHWLLRSLGTSVRYILEFRKHEPNTIWPYSKTNWYIANSIPSLFWLSGEILGDWYPLIRTRVVTNNSRKIRIVYFTCLIYNITKLIGILHQFILPDLRITDENGIKVRDYEKSKIRWWIIIVLSQMTSCAYDLSVIASLKNCLFNKLEELKNNSNLQKNSFLEKFKKISEFRIILSMIISLIFLPFITVFVVIQINNYHKNNPNPKIIVLDSSIEQFRQVILNSQLLSKPNNSNYLVSNIKPFDYTNNIKINNFSK</sequence>
<proteinExistence type="predicted"/>
<reference evidence="2 3" key="1">
    <citation type="submission" date="2016-08" db="EMBL/GenBank/DDBJ databases">
        <title>A Parts List for Fungal Cellulosomes Revealed by Comparative Genomics.</title>
        <authorList>
            <consortium name="DOE Joint Genome Institute"/>
            <person name="Haitjema C.H."/>
            <person name="Gilmore S.P."/>
            <person name="Henske J.K."/>
            <person name="Solomon K.V."/>
            <person name="De Groot R."/>
            <person name="Kuo A."/>
            <person name="Mondo S.J."/>
            <person name="Salamov A.A."/>
            <person name="Labutti K."/>
            <person name="Zhao Z."/>
            <person name="Chiniquy J."/>
            <person name="Barry K."/>
            <person name="Brewer H.M."/>
            <person name="Purvine S.O."/>
            <person name="Wright A.T."/>
            <person name="Boxma B."/>
            <person name="Van Alen T."/>
            <person name="Hackstein J.H."/>
            <person name="Baker S.E."/>
            <person name="Grigoriev I.V."/>
            <person name="O'Malley M.A."/>
        </authorList>
    </citation>
    <scope>NUCLEOTIDE SEQUENCE [LARGE SCALE GENOMIC DNA]</scope>
    <source>
        <strain evidence="2 3">G1</strain>
    </source>
</reference>
<feature type="transmembrane region" description="Helical" evidence="1">
    <location>
        <begin position="159"/>
        <end position="181"/>
    </location>
</feature>
<dbReference type="STRING" id="1754190.A0A1Y2D7I0"/>
<evidence type="ECO:0008006" key="4">
    <source>
        <dbReference type="Google" id="ProtNLM"/>
    </source>
</evidence>
<feature type="transmembrane region" description="Helical" evidence="1">
    <location>
        <begin position="116"/>
        <end position="139"/>
    </location>
</feature>
<evidence type="ECO:0000256" key="1">
    <source>
        <dbReference type="SAM" id="Phobius"/>
    </source>
</evidence>
<name>A0A1Y2D7I0_9FUNG</name>
<evidence type="ECO:0000313" key="2">
    <source>
        <dbReference type="EMBL" id="ORY55230.1"/>
    </source>
</evidence>
<accession>A0A1Y2D7I0</accession>
<keyword evidence="1" id="KW-0812">Transmembrane</keyword>
<comment type="caution">
    <text evidence="2">The sequence shown here is derived from an EMBL/GenBank/DDBJ whole genome shotgun (WGS) entry which is preliminary data.</text>
</comment>
<dbReference type="EMBL" id="MCOG01000079">
    <property type="protein sequence ID" value="ORY55230.1"/>
    <property type="molecule type" value="Genomic_DNA"/>
</dbReference>
<protein>
    <recommendedName>
        <fullName evidence="4">G-protein coupled receptors family 1 profile domain-containing protein</fullName>
    </recommendedName>
</protein>
<keyword evidence="1" id="KW-0472">Membrane</keyword>
<evidence type="ECO:0000313" key="3">
    <source>
        <dbReference type="Proteomes" id="UP000193920"/>
    </source>
</evidence>
<keyword evidence="1" id="KW-1133">Transmembrane helix</keyword>
<organism evidence="2 3">
    <name type="scientific">Neocallimastix californiae</name>
    <dbReference type="NCBI Taxonomy" id="1754190"/>
    <lineage>
        <taxon>Eukaryota</taxon>
        <taxon>Fungi</taxon>
        <taxon>Fungi incertae sedis</taxon>
        <taxon>Chytridiomycota</taxon>
        <taxon>Chytridiomycota incertae sedis</taxon>
        <taxon>Neocallimastigomycetes</taxon>
        <taxon>Neocallimastigales</taxon>
        <taxon>Neocallimastigaceae</taxon>
        <taxon>Neocallimastix</taxon>
    </lineage>
</organism>
<feature type="transmembrane region" description="Helical" evidence="1">
    <location>
        <begin position="217"/>
        <end position="237"/>
    </location>
</feature>
<keyword evidence="3" id="KW-1185">Reference proteome</keyword>